<dbReference type="GO" id="GO:0003723">
    <property type="term" value="F:RNA binding"/>
    <property type="evidence" value="ECO:0007669"/>
    <property type="project" value="TreeGrafter"/>
</dbReference>
<dbReference type="GO" id="GO:0034458">
    <property type="term" value="F:3'-5' RNA helicase activity"/>
    <property type="evidence" value="ECO:0007669"/>
    <property type="project" value="TreeGrafter"/>
</dbReference>
<comment type="caution">
    <text evidence="4">The sequence shown here is derived from an EMBL/GenBank/DDBJ whole genome shotgun (WGS) entry which is preliminary data.</text>
</comment>
<dbReference type="AlphaFoldDB" id="A0A444URT8"/>
<dbReference type="Pfam" id="PF21010">
    <property type="entry name" value="HA2_C"/>
    <property type="match status" value="1"/>
</dbReference>
<dbReference type="Gene3D" id="1.20.120.1080">
    <property type="match status" value="1"/>
</dbReference>
<keyword evidence="4" id="KW-0347">Helicase</keyword>
<protein>
    <submittedName>
        <fullName evidence="4">Putative ATP-dependent RNA helicase DHX40</fullName>
    </submittedName>
</protein>
<feature type="domain" description="Helicase-associated" evidence="3">
    <location>
        <begin position="39"/>
        <end position="134"/>
    </location>
</feature>
<dbReference type="PANTHER" id="PTHR18934">
    <property type="entry name" value="ATP-DEPENDENT RNA HELICASE"/>
    <property type="match status" value="1"/>
</dbReference>
<dbReference type="InterPro" id="IPR027417">
    <property type="entry name" value="P-loop_NTPase"/>
</dbReference>
<keyword evidence="5" id="KW-1185">Reference proteome</keyword>
<dbReference type="FunFam" id="1.20.120.1080:FF:000009">
    <property type="entry name" value="Probable ATP-dependent RNA helicase DHX40"/>
    <property type="match status" value="1"/>
</dbReference>
<organism evidence="4 5">
    <name type="scientific">Acipenser ruthenus</name>
    <name type="common">Sterlet sturgeon</name>
    <dbReference type="NCBI Taxonomy" id="7906"/>
    <lineage>
        <taxon>Eukaryota</taxon>
        <taxon>Metazoa</taxon>
        <taxon>Chordata</taxon>
        <taxon>Craniata</taxon>
        <taxon>Vertebrata</taxon>
        <taxon>Euteleostomi</taxon>
        <taxon>Actinopterygii</taxon>
        <taxon>Chondrostei</taxon>
        <taxon>Acipenseriformes</taxon>
        <taxon>Acipenseridae</taxon>
        <taxon>Acipenser</taxon>
    </lineage>
</organism>
<evidence type="ECO:0000313" key="5">
    <source>
        <dbReference type="Proteomes" id="UP000289886"/>
    </source>
</evidence>
<evidence type="ECO:0000256" key="2">
    <source>
        <dbReference type="ARBA" id="ARBA00022840"/>
    </source>
</evidence>
<reference evidence="4 5" key="1">
    <citation type="submission" date="2019-01" db="EMBL/GenBank/DDBJ databases">
        <title>Draft Genome and Complete Hox-Cluster Characterization of the Sterlet Sturgeon (Acipenser ruthenus).</title>
        <authorList>
            <person name="Wei Q."/>
        </authorList>
    </citation>
    <scope>NUCLEOTIDE SEQUENCE [LARGE SCALE GENOMIC DNA]</scope>
    <source>
        <strain evidence="4">WHYD16114868_AA</strain>
        <tissue evidence="4">Blood</tissue>
    </source>
</reference>
<dbReference type="EMBL" id="SCEB01011944">
    <property type="protein sequence ID" value="RXM90877.1"/>
    <property type="molecule type" value="Genomic_DNA"/>
</dbReference>
<keyword evidence="2" id="KW-0067">ATP-binding</keyword>
<dbReference type="InterPro" id="IPR011709">
    <property type="entry name" value="DEAD-box_helicase_OB_fold"/>
</dbReference>
<name>A0A444URT8_ACIRT</name>
<keyword evidence="4" id="KW-0378">Hydrolase</keyword>
<dbReference type="SUPFAM" id="SSF52540">
    <property type="entry name" value="P-loop containing nucleoside triphosphate hydrolases"/>
    <property type="match status" value="1"/>
</dbReference>
<dbReference type="Proteomes" id="UP000289886">
    <property type="component" value="Unassembled WGS sequence"/>
</dbReference>
<gene>
    <name evidence="4" type="ORF">EOD39_21757</name>
</gene>
<accession>A0A444URT8</accession>
<evidence type="ECO:0000259" key="3">
    <source>
        <dbReference type="SMART" id="SM00847"/>
    </source>
</evidence>
<dbReference type="Pfam" id="PF07717">
    <property type="entry name" value="OB_NTP_bind"/>
    <property type="match status" value="1"/>
</dbReference>
<evidence type="ECO:0000256" key="1">
    <source>
        <dbReference type="ARBA" id="ARBA00022741"/>
    </source>
</evidence>
<dbReference type="InterPro" id="IPR048333">
    <property type="entry name" value="HA2_WH"/>
</dbReference>
<dbReference type="Pfam" id="PF04408">
    <property type="entry name" value="WHD_HA2"/>
    <property type="match status" value="1"/>
</dbReference>
<dbReference type="InterPro" id="IPR007502">
    <property type="entry name" value="Helicase-assoc_dom"/>
</dbReference>
<evidence type="ECO:0000313" key="4">
    <source>
        <dbReference type="EMBL" id="RXM90877.1"/>
    </source>
</evidence>
<dbReference type="SMART" id="SM00847">
    <property type="entry name" value="HA2"/>
    <property type="match status" value="1"/>
</dbReference>
<dbReference type="GO" id="GO:0005524">
    <property type="term" value="F:ATP binding"/>
    <property type="evidence" value="ECO:0007669"/>
    <property type="project" value="UniProtKB-KW"/>
</dbReference>
<sequence>MAQILPIRFQEHLQPVSLGPVYILRFPYLDSPEERFILEALKQLYQCDAIDRRGHVTRLGQFMVEFPLPPGLTRALLKAAALGSEDILLPIAAMLSVENVFIRPGQPEKQQKAEEKHRELAAEMGGCNDFTTLLNIFQKCKASDSPVSWCQDHWIHWRAIKSAFSVETQLQEILARLKQLSDFPVEKFEGSQNKLLRQCLCLGYFSNVARSWKETTIKVMIQFSIKQVIFQLFEQESQMDWIIFHDVLVTSKIYVRTVCPIRYEWVKDLLPKLHEIDVYELSSVAREEVTEEEVAKWEIKETAKRQKAEAQGEALKKLEKRNDESSVCDARARYLQRKQEREGKQGKVQ</sequence>
<dbReference type="PANTHER" id="PTHR18934:SF271">
    <property type="entry name" value="ATP-DEPENDENT RNA HELICASE DHX40-RELATED"/>
    <property type="match status" value="1"/>
</dbReference>
<proteinExistence type="predicted"/>
<keyword evidence="1" id="KW-0547">Nucleotide-binding</keyword>